<dbReference type="Proteomes" id="UP000028725">
    <property type="component" value="Unassembled WGS sequence"/>
</dbReference>
<accession>A0A085WCN7</accession>
<evidence type="ECO:0000313" key="1">
    <source>
        <dbReference type="EMBL" id="KFE65450.1"/>
    </source>
</evidence>
<organism evidence="1 2">
    <name type="scientific">Hyalangium minutum</name>
    <dbReference type="NCBI Taxonomy" id="394096"/>
    <lineage>
        <taxon>Bacteria</taxon>
        <taxon>Pseudomonadati</taxon>
        <taxon>Myxococcota</taxon>
        <taxon>Myxococcia</taxon>
        <taxon>Myxococcales</taxon>
        <taxon>Cystobacterineae</taxon>
        <taxon>Archangiaceae</taxon>
        <taxon>Hyalangium</taxon>
    </lineage>
</organism>
<dbReference type="EMBL" id="JMCB01000012">
    <property type="protein sequence ID" value="KFE65450.1"/>
    <property type="molecule type" value="Genomic_DNA"/>
</dbReference>
<dbReference type="AlphaFoldDB" id="A0A085WCN7"/>
<keyword evidence="2" id="KW-1185">Reference proteome</keyword>
<sequence>MTSGLHGRQIERCDSCRVFGMDEQAEAVHDQVCGCSWAGSEEDAMDS</sequence>
<comment type="caution">
    <text evidence="1">The sequence shown here is derived from an EMBL/GenBank/DDBJ whole genome shotgun (WGS) entry which is preliminary data.</text>
</comment>
<name>A0A085WCN7_9BACT</name>
<dbReference type="STRING" id="394096.DB31_1566"/>
<gene>
    <name evidence="1" type="ORF">DB31_1566</name>
</gene>
<proteinExistence type="predicted"/>
<protein>
    <submittedName>
        <fullName evidence="1">Uncharacterized protein</fullName>
    </submittedName>
</protein>
<evidence type="ECO:0000313" key="2">
    <source>
        <dbReference type="Proteomes" id="UP000028725"/>
    </source>
</evidence>
<reference evidence="1 2" key="1">
    <citation type="submission" date="2014-04" db="EMBL/GenBank/DDBJ databases">
        <title>Genome assembly of Hyalangium minutum DSM 14724.</title>
        <authorList>
            <person name="Sharma G."/>
            <person name="Subramanian S."/>
        </authorList>
    </citation>
    <scope>NUCLEOTIDE SEQUENCE [LARGE SCALE GENOMIC DNA]</scope>
    <source>
        <strain evidence="1 2">DSM 14724</strain>
    </source>
</reference>